<evidence type="ECO:0000313" key="1">
    <source>
        <dbReference type="EMBL" id="XAU15257.1"/>
    </source>
</evidence>
<gene>
    <name evidence="1" type="ORF">WCY31_00840</name>
</gene>
<evidence type="ECO:0000313" key="2">
    <source>
        <dbReference type="Proteomes" id="UP001447842"/>
    </source>
</evidence>
<dbReference type="RefSeq" id="WP_345972814.1">
    <property type="nucleotide sequence ID" value="NZ_CP147920.1"/>
</dbReference>
<dbReference type="Proteomes" id="UP001447842">
    <property type="component" value="Chromosome"/>
</dbReference>
<sequence>MRDEELLVRPEKLEALRKELTLQVERRDRARKILTPKRKKPWWRRLFT</sequence>
<dbReference type="EMBL" id="CP147920">
    <property type="protein sequence ID" value="XAU15257.1"/>
    <property type="molecule type" value="Genomic_DNA"/>
</dbReference>
<keyword evidence="2" id="KW-1185">Reference proteome</keyword>
<accession>A0ABZ3H9R4</accession>
<protein>
    <submittedName>
        <fullName evidence="1">Uncharacterized protein</fullName>
    </submittedName>
</protein>
<reference evidence="1 2" key="1">
    <citation type="submission" date="2024-03" db="EMBL/GenBank/DDBJ databases">
        <title>Sulfurimonas sp. HSL3-1.</title>
        <authorList>
            <person name="Wang S."/>
        </authorList>
    </citation>
    <scope>NUCLEOTIDE SEQUENCE [LARGE SCALE GENOMIC DNA]</scope>
    <source>
        <strain evidence="1 2">HSL3-1</strain>
    </source>
</reference>
<proteinExistence type="predicted"/>
<organism evidence="1 2">
    <name type="scientific">Sulfurimonas diazotrophicus</name>
    <dbReference type="NCBI Taxonomy" id="3131939"/>
    <lineage>
        <taxon>Bacteria</taxon>
        <taxon>Pseudomonadati</taxon>
        <taxon>Campylobacterota</taxon>
        <taxon>Epsilonproteobacteria</taxon>
        <taxon>Campylobacterales</taxon>
        <taxon>Sulfurimonadaceae</taxon>
        <taxon>Sulfurimonas</taxon>
    </lineage>
</organism>
<name>A0ABZ3H9R4_9BACT</name>